<reference evidence="1" key="1">
    <citation type="submission" date="2021-06" db="EMBL/GenBank/DDBJ databases">
        <authorList>
            <person name="Kallberg Y."/>
            <person name="Tangrot J."/>
            <person name="Rosling A."/>
        </authorList>
    </citation>
    <scope>NUCLEOTIDE SEQUENCE</scope>
    <source>
        <strain evidence="1">FL966</strain>
    </source>
</reference>
<proteinExistence type="predicted"/>
<dbReference type="EMBL" id="CAJVQA010026095">
    <property type="protein sequence ID" value="CAG8788019.1"/>
    <property type="molecule type" value="Genomic_DNA"/>
</dbReference>
<evidence type="ECO:0000313" key="1">
    <source>
        <dbReference type="EMBL" id="CAG8788019.1"/>
    </source>
</evidence>
<accession>A0A9N9JQU9</accession>
<dbReference type="AlphaFoldDB" id="A0A9N9JQU9"/>
<evidence type="ECO:0000313" key="2">
    <source>
        <dbReference type="Proteomes" id="UP000789759"/>
    </source>
</evidence>
<protein>
    <submittedName>
        <fullName evidence="1">7414_t:CDS:1</fullName>
    </submittedName>
</protein>
<feature type="non-terminal residue" evidence="1">
    <location>
        <position position="1"/>
    </location>
</feature>
<dbReference type="Proteomes" id="UP000789759">
    <property type="component" value="Unassembled WGS sequence"/>
</dbReference>
<comment type="caution">
    <text evidence="1">The sequence shown here is derived from an EMBL/GenBank/DDBJ whole genome shotgun (WGS) entry which is preliminary data.</text>
</comment>
<gene>
    <name evidence="1" type="ORF">CPELLU_LOCUS16825</name>
</gene>
<keyword evidence="2" id="KW-1185">Reference proteome</keyword>
<name>A0A9N9JQU9_9GLOM</name>
<sequence length="63" mass="7128">LVESSKLKKVDALLLDTCTGAGNFVLSLRGDFYLSQVDNFDTLTERRVAFNFSRTNTTLEQHM</sequence>
<organism evidence="1 2">
    <name type="scientific">Cetraspora pellucida</name>
    <dbReference type="NCBI Taxonomy" id="1433469"/>
    <lineage>
        <taxon>Eukaryota</taxon>
        <taxon>Fungi</taxon>
        <taxon>Fungi incertae sedis</taxon>
        <taxon>Mucoromycota</taxon>
        <taxon>Glomeromycotina</taxon>
        <taxon>Glomeromycetes</taxon>
        <taxon>Diversisporales</taxon>
        <taxon>Gigasporaceae</taxon>
        <taxon>Cetraspora</taxon>
    </lineage>
</organism>